<evidence type="ECO:0000256" key="1">
    <source>
        <dbReference type="SAM" id="Phobius"/>
    </source>
</evidence>
<feature type="transmembrane region" description="Helical" evidence="1">
    <location>
        <begin position="238"/>
        <end position="266"/>
    </location>
</feature>
<evidence type="ECO:0000313" key="2">
    <source>
        <dbReference type="EMBL" id="MBB5262957.1"/>
    </source>
</evidence>
<evidence type="ECO:0000313" key="3">
    <source>
        <dbReference type="Proteomes" id="UP000543642"/>
    </source>
</evidence>
<keyword evidence="1" id="KW-0472">Membrane</keyword>
<feature type="transmembrane region" description="Helical" evidence="1">
    <location>
        <begin position="55"/>
        <end position="74"/>
    </location>
</feature>
<protein>
    <submittedName>
        <fullName evidence="2">Putative integral membrane protein</fullName>
    </submittedName>
</protein>
<feature type="transmembrane region" description="Helical" evidence="1">
    <location>
        <begin position="12"/>
        <end position="35"/>
    </location>
</feature>
<organism evidence="2 3">
    <name type="scientific">Catenibacillus scindens</name>
    <dbReference type="NCBI Taxonomy" id="673271"/>
    <lineage>
        <taxon>Bacteria</taxon>
        <taxon>Bacillati</taxon>
        <taxon>Bacillota</taxon>
        <taxon>Clostridia</taxon>
        <taxon>Lachnospirales</taxon>
        <taxon>Lachnospiraceae</taxon>
        <taxon>Catenibacillus</taxon>
    </lineage>
</organism>
<comment type="caution">
    <text evidence="2">The sequence shown here is derived from an EMBL/GenBank/DDBJ whole genome shotgun (WGS) entry which is preliminary data.</text>
</comment>
<feature type="transmembrane region" description="Helical" evidence="1">
    <location>
        <begin position="148"/>
        <end position="173"/>
    </location>
</feature>
<sequence>MNKTPLNFMYRFCSGAVTVAGTLALVLLSVFALIFRTWIPMNKNEEVYVQFQNPFVWLAILAVIGLLIVLAPQIGRIPEHTLFLCLGCLYAVAGCFLIFNTDPSVRSDAYGVFESALSMNEGRFSSLEPGGYLYIYPHQLGLATFERILMAFSADITFFFLANLVMMIAINFIQWKCCQMLFDNGLARRYTILLSFLFLPGLFSILFVYGLIPGLLFLYIGVYGLISWLYGRGKFAPAAAVFGVGMACLIRNNYLIGAIAVFIILFMDFLKEVRWKSLILALAIVAAALIPGKLLTWGYEAAAGADLSRGIPKIMWVTMGLQDNEDSSFVGGWFNGYNYNVYMDKDMDSETSGEQAKEDLNDRVSELLGDPAKAAVFFGTKAISTWTDPLFQSIWSGPLEDMGQYTHKGILKNIYTGQEGYEILMVLCAAILFIIYGGAVLGIFLRPGGMKCGLDLKVMFPFLFLVGGFLFHLVWETKSQYVFPFVMMLIPGASFGLVLFKERLERLRRKTGGAK</sequence>
<feature type="transmembrane region" description="Helical" evidence="1">
    <location>
        <begin position="193"/>
        <end position="226"/>
    </location>
</feature>
<name>A0A7W8M3X0_9FIRM</name>
<accession>A0A7W8M3X0</accession>
<keyword evidence="3" id="KW-1185">Reference proteome</keyword>
<reference evidence="2 3" key="1">
    <citation type="submission" date="2020-08" db="EMBL/GenBank/DDBJ databases">
        <title>Genomic Encyclopedia of Type Strains, Phase IV (KMG-IV): sequencing the most valuable type-strain genomes for metagenomic binning, comparative biology and taxonomic classification.</title>
        <authorList>
            <person name="Goeker M."/>
        </authorList>
    </citation>
    <scope>NUCLEOTIDE SEQUENCE [LARGE SCALE GENOMIC DNA]</scope>
    <source>
        <strain evidence="2 3">DSM 106146</strain>
    </source>
</reference>
<dbReference type="RefSeq" id="WP_183770160.1">
    <property type="nucleotide sequence ID" value="NZ_JACHFW010000001.1"/>
</dbReference>
<feature type="transmembrane region" description="Helical" evidence="1">
    <location>
        <begin position="423"/>
        <end position="444"/>
    </location>
</feature>
<keyword evidence="1" id="KW-1133">Transmembrane helix</keyword>
<gene>
    <name evidence="2" type="ORF">HNP82_000051</name>
</gene>
<dbReference type="EMBL" id="JACHFW010000001">
    <property type="protein sequence ID" value="MBB5262957.1"/>
    <property type="molecule type" value="Genomic_DNA"/>
</dbReference>
<feature type="transmembrane region" description="Helical" evidence="1">
    <location>
        <begin position="456"/>
        <end position="475"/>
    </location>
</feature>
<feature type="transmembrane region" description="Helical" evidence="1">
    <location>
        <begin position="81"/>
        <end position="99"/>
    </location>
</feature>
<feature type="transmembrane region" description="Helical" evidence="1">
    <location>
        <begin position="481"/>
        <end position="500"/>
    </location>
</feature>
<dbReference type="Proteomes" id="UP000543642">
    <property type="component" value="Unassembled WGS sequence"/>
</dbReference>
<proteinExistence type="predicted"/>
<feature type="transmembrane region" description="Helical" evidence="1">
    <location>
        <begin position="278"/>
        <end position="299"/>
    </location>
</feature>
<keyword evidence="1" id="KW-0812">Transmembrane</keyword>
<dbReference type="AlphaFoldDB" id="A0A7W8M3X0"/>